<name>A0A317EQQ2_9SPHI</name>
<dbReference type="PANTHER" id="PTHR30383">
    <property type="entry name" value="THIOESTERASE 1/PROTEASE 1/LYSOPHOSPHOLIPASE L1"/>
    <property type="match status" value="1"/>
</dbReference>
<reference evidence="3 4" key="1">
    <citation type="submission" date="2018-05" db="EMBL/GenBank/DDBJ databases">
        <title>Pedobacter paludis sp. nov., isolated from wetland soil.</title>
        <authorList>
            <person name="Zhang Y."/>
            <person name="Wang G."/>
        </authorList>
    </citation>
    <scope>NUCLEOTIDE SEQUENCE [LARGE SCALE GENOMIC DNA]</scope>
    <source>
        <strain evidence="3 4">KCTC22721</strain>
    </source>
</reference>
<proteinExistence type="predicted"/>
<keyword evidence="1" id="KW-0732">Signal</keyword>
<dbReference type="GO" id="GO:0004622">
    <property type="term" value="F:phosphatidylcholine lysophospholipase activity"/>
    <property type="evidence" value="ECO:0007669"/>
    <property type="project" value="TreeGrafter"/>
</dbReference>
<comment type="caution">
    <text evidence="3">The sequence shown here is derived from an EMBL/GenBank/DDBJ whole genome shotgun (WGS) entry which is preliminary data.</text>
</comment>
<dbReference type="OrthoDB" id="9790057at2"/>
<evidence type="ECO:0000259" key="2">
    <source>
        <dbReference type="Pfam" id="PF13472"/>
    </source>
</evidence>
<feature type="domain" description="SGNH hydrolase-type esterase" evidence="2">
    <location>
        <begin position="56"/>
        <end position="208"/>
    </location>
</feature>
<evidence type="ECO:0000256" key="1">
    <source>
        <dbReference type="SAM" id="SignalP"/>
    </source>
</evidence>
<dbReference type="InterPro" id="IPR013830">
    <property type="entry name" value="SGNH_hydro"/>
</dbReference>
<gene>
    <name evidence="3" type="ORF">DHW03_07405</name>
</gene>
<keyword evidence="4" id="KW-1185">Reference proteome</keyword>
<organism evidence="3 4">
    <name type="scientific">Pedobacter yonginense</name>
    <dbReference type="NCBI Taxonomy" id="651869"/>
    <lineage>
        <taxon>Bacteria</taxon>
        <taxon>Pseudomonadati</taxon>
        <taxon>Bacteroidota</taxon>
        <taxon>Sphingobacteriia</taxon>
        <taxon>Sphingobacteriales</taxon>
        <taxon>Sphingobacteriaceae</taxon>
        <taxon>Pedobacter</taxon>
    </lineage>
</organism>
<dbReference type="PANTHER" id="PTHR30383:SF5">
    <property type="entry name" value="SGNH HYDROLASE-TYPE ESTERASE DOMAIN-CONTAINING PROTEIN"/>
    <property type="match status" value="1"/>
</dbReference>
<evidence type="ECO:0000313" key="4">
    <source>
        <dbReference type="Proteomes" id="UP000245379"/>
    </source>
</evidence>
<dbReference type="InterPro" id="IPR051532">
    <property type="entry name" value="Ester_Hydrolysis_Enzymes"/>
</dbReference>
<dbReference type="Gene3D" id="3.40.50.1110">
    <property type="entry name" value="SGNH hydrolase"/>
    <property type="match status" value="1"/>
</dbReference>
<dbReference type="SUPFAM" id="SSF52266">
    <property type="entry name" value="SGNH hydrolase"/>
    <property type="match status" value="1"/>
</dbReference>
<protein>
    <submittedName>
        <fullName evidence="3">GDSL family lipase</fullName>
    </submittedName>
</protein>
<feature type="chain" id="PRO_5016264713" evidence="1">
    <location>
        <begin position="21"/>
        <end position="220"/>
    </location>
</feature>
<dbReference type="EMBL" id="QGNZ01000002">
    <property type="protein sequence ID" value="PWS27428.1"/>
    <property type="molecule type" value="Genomic_DNA"/>
</dbReference>
<dbReference type="RefSeq" id="WP_109925137.1">
    <property type="nucleotide sequence ID" value="NZ_QGNZ01000002.1"/>
</dbReference>
<accession>A0A317EQQ2</accession>
<dbReference type="Pfam" id="PF13472">
    <property type="entry name" value="Lipase_GDSL_2"/>
    <property type="match status" value="1"/>
</dbReference>
<sequence>MKKYFVIIIFLQAIFVSSFAQSKPNYWDDVQTIKRYDQMFKPPVNPVLFIGSSSIRKWDDLTQVFAKYNALNRGIGGAVTNDITFYLNDLVFPYQPRQIVIYVGENDLPDEKTNADSVLNRTVRLFKGIRAKLPNVPIAYISIKPSPSRAKFQDKAVASNLLIKEFLAGEQNTVFINIFPLMLTKDGNLRPELFVGDQLHMNAEGYAIWKKAVEPYLIKK</sequence>
<dbReference type="Proteomes" id="UP000245379">
    <property type="component" value="Unassembled WGS sequence"/>
</dbReference>
<feature type="signal peptide" evidence="1">
    <location>
        <begin position="1"/>
        <end position="20"/>
    </location>
</feature>
<dbReference type="InterPro" id="IPR036514">
    <property type="entry name" value="SGNH_hydro_sf"/>
</dbReference>
<dbReference type="AlphaFoldDB" id="A0A317EQQ2"/>
<evidence type="ECO:0000313" key="3">
    <source>
        <dbReference type="EMBL" id="PWS27428.1"/>
    </source>
</evidence>